<feature type="non-terminal residue" evidence="2">
    <location>
        <position position="1"/>
    </location>
</feature>
<feature type="compositionally biased region" description="Basic and acidic residues" evidence="1">
    <location>
        <begin position="30"/>
        <end position="54"/>
    </location>
</feature>
<accession>A0A6J4MY14</accession>
<dbReference type="AlphaFoldDB" id="A0A6J4MY14"/>
<evidence type="ECO:0000313" key="2">
    <source>
        <dbReference type="EMBL" id="CAA9367528.1"/>
    </source>
</evidence>
<reference evidence="2" key="1">
    <citation type="submission" date="2020-02" db="EMBL/GenBank/DDBJ databases">
        <authorList>
            <person name="Meier V. D."/>
        </authorList>
    </citation>
    <scope>NUCLEOTIDE SEQUENCE</scope>
    <source>
        <strain evidence="2">AVDCRST_MAG93</strain>
    </source>
</reference>
<sequence>EDHNPRRVGVGSCAHRNCASICSKRHGQRRAKEQADNAKRDAGRPDQKHCDRSSAQRHVQRCHRLVRADGRF</sequence>
<evidence type="ECO:0000256" key="1">
    <source>
        <dbReference type="SAM" id="MobiDB-lite"/>
    </source>
</evidence>
<name>A0A6J4MY14_9CHLR</name>
<protein>
    <submittedName>
        <fullName evidence="2">Uncharacterized protein</fullName>
    </submittedName>
</protein>
<feature type="non-terminal residue" evidence="2">
    <location>
        <position position="72"/>
    </location>
</feature>
<proteinExistence type="predicted"/>
<dbReference type="EMBL" id="CADCTR010002730">
    <property type="protein sequence ID" value="CAA9367528.1"/>
    <property type="molecule type" value="Genomic_DNA"/>
</dbReference>
<organism evidence="2">
    <name type="scientific">uncultured Chloroflexia bacterium</name>
    <dbReference type="NCBI Taxonomy" id="1672391"/>
    <lineage>
        <taxon>Bacteria</taxon>
        <taxon>Bacillati</taxon>
        <taxon>Chloroflexota</taxon>
        <taxon>Chloroflexia</taxon>
        <taxon>environmental samples</taxon>
    </lineage>
</organism>
<gene>
    <name evidence="2" type="ORF">AVDCRST_MAG93-8099</name>
</gene>
<feature type="region of interest" description="Disordered" evidence="1">
    <location>
        <begin position="24"/>
        <end position="57"/>
    </location>
</feature>